<evidence type="ECO:0000259" key="2">
    <source>
        <dbReference type="Pfam" id="PF11716"/>
    </source>
</evidence>
<proteinExistence type="predicted"/>
<keyword evidence="3" id="KW-0413">Isomerase</keyword>
<feature type="domain" description="Mycothiol-dependent maleylpyruvate isomerase metal-binding" evidence="2">
    <location>
        <begin position="6"/>
        <end position="117"/>
    </location>
</feature>
<sequence>MELILAASAEFERVVRQLPVDSWDLPTPSQISVRDLVEHVVVGNRFTALLLAGVGREQARNMLADDQLGDDPVAAVAESSRHQAEAFAAAPPEQPVPGPNCDVPAEAFLRFRLVDLVGPPSCGGPR</sequence>
<evidence type="ECO:0000256" key="1">
    <source>
        <dbReference type="SAM" id="MobiDB-lite"/>
    </source>
</evidence>
<protein>
    <submittedName>
        <fullName evidence="3">Maleylpyruvate isomerase N-terminal domain-containing protein</fullName>
    </submittedName>
</protein>
<feature type="region of interest" description="Disordered" evidence="1">
    <location>
        <begin position="80"/>
        <end position="101"/>
    </location>
</feature>
<organism evidence="3 4">
    <name type="scientific">Rhodococcus jostii</name>
    <dbReference type="NCBI Taxonomy" id="132919"/>
    <lineage>
        <taxon>Bacteria</taxon>
        <taxon>Bacillati</taxon>
        <taxon>Actinomycetota</taxon>
        <taxon>Actinomycetes</taxon>
        <taxon>Mycobacteriales</taxon>
        <taxon>Nocardiaceae</taxon>
        <taxon>Rhodococcus</taxon>
    </lineage>
</organism>
<keyword evidence="4" id="KW-1185">Reference proteome</keyword>
<evidence type="ECO:0000313" key="3">
    <source>
        <dbReference type="EMBL" id="MDV6284782.1"/>
    </source>
</evidence>
<comment type="caution">
    <text evidence="3">The sequence shown here is derived from an EMBL/GenBank/DDBJ whole genome shotgun (WGS) entry which is preliminary data.</text>
</comment>
<dbReference type="GO" id="GO:0016853">
    <property type="term" value="F:isomerase activity"/>
    <property type="evidence" value="ECO:0007669"/>
    <property type="project" value="UniProtKB-KW"/>
</dbReference>
<dbReference type="SUPFAM" id="SSF109854">
    <property type="entry name" value="DinB/YfiT-like putative metalloenzymes"/>
    <property type="match status" value="1"/>
</dbReference>
<dbReference type="EMBL" id="JAWLKA010000020">
    <property type="protein sequence ID" value="MDV6284782.1"/>
    <property type="molecule type" value="Genomic_DNA"/>
</dbReference>
<name>A0ABU4CNR2_RHOJO</name>
<accession>A0ABU4CNR2</accession>
<dbReference type="Pfam" id="PF11716">
    <property type="entry name" value="MDMPI_N"/>
    <property type="match status" value="1"/>
</dbReference>
<dbReference type="InterPro" id="IPR034660">
    <property type="entry name" value="DinB/YfiT-like"/>
</dbReference>
<evidence type="ECO:0000313" key="4">
    <source>
        <dbReference type="Proteomes" id="UP001185737"/>
    </source>
</evidence>
<dbReference type="InterPro" id="IPR024344">
    <property type="entry name" value="MDMPI_metal-binding"/>
</dbReference>
<reference evidence="3 4" key="1">
    <citation type="submission" date="2023-10" db="EMBL/GenBank/DDBJ databases">
        <title>Development of a sustainable strategy for remediation of hydrocarbon-contaminated territories based on the waste exchange concept.</title>
        <authorList>
            <person name="Krivoruchko A."/>
        </authorList>
    </citation>
    <scope>NUCLEOTIDE SEQUENCE [LARGE SCALE GENOMIC DNA]</scope>
    <source>
        <strain evidence="3 4">IEGM 60</strain>
    </source>
</reference>
<dbReference type="Proteomes" id="UP001185737">
    <property type="component" value="Unassembled WGS sequence"/>
</dbReference>
<gene>
    <name evidence="3" type="ORF">R3Q59_30285</name>
</gene>
<dbReference type="Gene3D" id="1.20.120.450">
    <property type="entry name" value="dinb family like domain"/>
    <property type="match status" value="1"/>
</dbReference>
<dbReference type="RefSeq" id="WP_283334640.1">
    <property type="nucleotide sequence ID" value="NZ_JAWLKA010000020.1"/>
</dbReference>